<reference evidence="1 2" key="1">
    <citation type="submission" date="2020-08" db="EMBL/GenBank/DDBJ databases">
        <title>Genomic Encyclopedia of Type Strains, Phase IV (KMG-IV): sequencing the most valuable type-strain genomes for metagenomic binning, comparative biology and taxonomic classification.</title>
        <authorList>
            <person name="Goeker M."/>
        </authorList>
    </citation>
    <scope>NUCLEOTIDE SEQUENCE [LARGE SCALE GENOMIC DNA]</scope>
    <source>
        <strain evidence="1 2">DSM 105074</strain>
    </source>
</reference>
<comment type="caution">
    <text evidence="1">The sequence shown here is derived from an EMBL/GenBank/DDBJ whole genome shotgun (WGS) entry which is preliminary data.</text>
</comment>
<dbReference type="EMBL" id="JACHGF010000010">
    <property type="protein sequence ID" value="MBB5286647.1"/>
    <property type="molecule type" value="Genomic_DNA"/>
</dbReference>
<dbReference type="Proteomes" id="UP000557307">
    <property type="component" value="Unassembled WGS sequence"/>
</dbReference>
<evidence type="ECO:0000313" key="1">
    <source>
        <dbReference type="EMBL" id="MBB5286647.1"/>
    </source>
</evidence>
<gene>
    <name evidence="1" type="ORF">HNQ92_004808</name>
</gene>
<sequence>MEATVTAGAVNGIDLPLNRMSEGHDHLAINPI</sequence>
<name>A0A840TYL7_9BACT</name>
<dbReference type="AlphaFoldDB" id="A0A840TYL7"/>
<keyword evidence="2" id="KW-1185">Reference proteome</keyword>
<protein>
    <submittedName>
        <fullName evidence="1">Uncharacterized protein</fullName>
    </submittedName>
</protein>
<accession>A0A840TYL7</accession>
<evidence type="ECO:0000313" key="2">
    <source>
        <dbReference type="Proteomes" id="UP000557307"/>
    </source>
</evidence>
<proteinExistence type="predicted"/>
<organism evidence="1 2">
    <name type="scientific">Rhabdobacter roseus</name>
    <dbReference type="NCBI Taxonomy" id="1655419"/>
    <lineage>
        <taxon>Bacteria</taxon>
        <taxon>Pseudomonadati</taxon>
        <taxon>Bacteroidota</taxon>
        <taxon>Cytophagia</taxon>
        <taxon>Cytophagales</taxon>
        <taxon>Cytophagaceae</taxon>
        <taxon>Rhabdobacter</taxon>
    </lineage>
</organism>